<evidence type="ECO:0000313" key="3">
    <source>
        <dbReference type="Proteomes" id="UP000032141"/>
    </source>
</evidence>
<dbReference type="Gramene" id="Bo1g090220.1">
    <property type="protein sequence ID" value="Bo1g090220.1"/>
    <property type="gene ID" value="Bo1g090220"/>
</dbReference>
<dbReference type="eggNOG" id="KOG0017">
    <property type="taxonomic scope" value="Eukaryota"/>
</dbReference>
<feature type="region of interest" description="Disordered" evidence="1">
    <location>
        <begin position="153"/>
        <end position="180"/>
    </location>
</feature>
<evidence type="ECO:0000313" key="2">
    <source>
        <dbReference type="EnsemblPlants" id="Bo1g090220.1"/>
    </source>
</evidence>
<protein>
    <recommendedName>
        <fullName evidence="4">Retrotransposon gag domain-containing protein</fullName>
    </recommendedName>
</protein>
<feature type="compositionally biased region" description="Basic and acidic residues" evidence="1">
    <location>
        <begin position="75"/>
        <end position="84"/>
    </location>
</feature>
<reference evidence="2 3" key="1">
    <citation type="journal article" date="2014" name="Genome Biol.">
        <title>Transcriptome and methylome profiling reveals relics of genome dominance in the mesopolyploid Brassica oleracea.</title>
        <authorList>
            <person name="Parkin I.A."/>
            <person name="Koh C."/>
            <person name="Tang H."/>
            <person name="Robinson S.J."/>
            <person name="Kagale S."/>
            <person name="Clarke W.E."/>
            <person name="Town C.D."/>
            <person name="Nixon J."/>
            <person name="Krishnakumar V."/>
            <person name="Bidwell S.L."/>
            <person name="Denoeud F."/>
            <person name="Belcram H."/>
            <person name="Links M.G."/>
            <person name="Just J."/>
            <person name="Clarke C."/>
            <person name="Bender T."/>
            <person name="Huebert T."/>
            <person name="Mason A.S."/>
            <person name="Pires J.C."/>
            <person name="Barker G."/>
            <person name="Moore J."/>
            <person name="Walley P.G."/>
            <person name="Manoli S."/>
            <person name="Batley J."/>
            <person name="Edwards D."/>
            <person name="Nelson M.N."/>
            <person name="Wang X."/>
            <person name="Paterson A.H."/>
            <person name="King G."/>
            <person name="Bancroft I."/>
            <person name="Chalhoub B."/>
            <person name="Sharpe A.G."/>
        </authorList>
    </citation>
    <scope>NUCLEOTIDE SEQUENCE</scope>
    <source>
        <strain evidence="2 3">cv. TO1000</strain>
    </source>
</reference>
<reference evidence="2" key="2">
    <citation type="submission" date="2015-03" db="UniProtKB">
        <authorList>
            <consortium name="EnsemblPlants"/>
        </authorList>
    </citation>
    <scope>IDENTIFICATION</scope>
</reference>
<sequence length="180" mass="21311">MDLVFGCHNYTEEKKVHLAVTGFYGYAITWWDKVAKTRRFNGEPHVSSWLEIKTIKKKRFVSRRYGQLDLNHSPPDMKEKKPEDADPWSINNQLKMMRLDRERTKLETISDHEKHKDKDEKSEQFDHEEVSQVQGFKISTTLIKVQHELSVQSVDTQQEEVVSKEGMQQERKDATMEKLF</sequence>
<dbReference type="AlphaFoldDB" id="A0A0D3AA51"/>
<organism evidence="2 3">
    <name type="scientific">Brassica oleracea var. oleracea</name>
    <dbReference type="NCBI Taxonomy" id="109376"/>
    <lineage>
        <taxon>Eukaryota</taxon>
        <taxon>Viridiplantae</taxon>
        <taxon>Streptophyta</taxon>
        <taxon>Embryophyta</taxon>
        <taxon>Tracheophyta</taxon>
        <taxon>Spermatophyta</taxon>
        <taxon>Magnoliopsida</taxon>
        <taxon>eudicotyledons</taxon>
        <taxon>Gunneridae</taxon>
        <taxon>Pentapetalae</taxon>
        <taxon>rosids</taxon>
        <taxon>malvids</taxon>
        <taxon>Brassicales</taxon>
        <taxon>Brassicaceae</taxon>
        <taxon>Brassiceae</taxon>
        <taxon>Brassica</taxon>
    </lineage>
</organism>
<evidence type="ECO:0008006" key="4">
    <source>
        <dbReference type="Google" id="ProtNLM"/>
    </source>
</evidence>
<dbReference type="EnsemblPlants" id="Bo1g090220.1">
    <property type="protein sequence ID" value="Bo1g090220.1"/>
    <property type="gene ID" value="Bo1g090220"/>
</dbReference>
<dbReference type="Proteomes" id="UP000032141">
    <property type="component" value="Chromosome C1"/>
</dbReference>
<feature type="region of interest" description="Disordered" evidence="1">
    <location>
        <begin position="68"/>
        <end position="94"/>
    </location>
</feature>
<name>A0A0D3AA51_BRAOL</name>
<dbReference type="HOGENOM" id="CLU_1498308_0_0_1"/>
<keyword evidence="3" id="KW-1185">Reference proteome</keyword>
<feature type="region of interest" description="Disordered" evidence="1">
    <location>
        <begin position="106"/>
        <end position="131"/>
    </location>
</feature>
<feature type="compositionally biased region" description="Basic and acidic residues" evidence="1">
    <location>
        <begin position="161"/>
        <end position="180"/>
    </location>
</feature>
<proteinExistence type="predicted"/>
<feature type="compositionally biased region" description="Basic and acidic residues" evidence="1">
    <location>
        <begin position="106"/>
        <end position="130"/>
    </location>
</feature>
<accession>A0A0D3AA51</accession>
<evidence type="ECO:0000256" key="1">
    <source>
        <dbReference type="SAM" id="MobiDB-lite"/>
    </source>
</evidence>